<dbReference type="InterPro" id="IPR039447">
    <property type="entry name" value="UreH-like_TM_dom"/>
</dbReference>
<dbReference type="Pfam" id="PF13386">
    <property type="entry name" value="DsbD_2"/>
    <property type="match status" value="1"/>
</dbReference>
<gene>
    <name evidence="3" type="ORF">MYP_3150</name>
</gene>
<keyword evidence="1" id="KW-1133">Transmembrane helix</keyword>
<feature type="transmembrane region" description="Helical" evidence="1">
    <location>
        <begin position="189"/>
        <end position="207"/>
    </location>
</feature>
<feature type="transmembrane region" description="Helical" evidence="1">
    <location>
        <begin position="157"/>
        <end position="177"/>
    </location>
</feature>
<dbReference type="OrthoDB" id="594443at2"/>
<evidence type="ECO:0000313" key="3">
    <source>
        <dbReference type="EMBL" id="GAL85921.1"/>
    </source>
</evidence>
<proteinExistence type="predicted"/>
<feature type="transmembrane region" description="Helical" evidence="1">
    <location>
        <begin position="50"/>
        <end position="69"/>
    </location>
</feature>
<organism evidence="3 4">
    <name type="scientific">Sporocytophaga myxococcoides</name>
    <dbReference type="NCBI Taxonomy" id="153721"/>
    <lineage>
        <taxon>Bacteria</taxon>
        <taxon>Pseudomonadati</taxon>
        <taxon>Bacteroidota</taxon>
        <taxon>Cytophagia</taxon>
        <taxon>Cytophagales</taxon>
        <taxon>Cytophagaceae</taxon>
        <taxon>Sporocytophaga</taxon>
    </lineage>
</organism>
<keyword evidence="4" id="KW-1185">Reference proteome</keyword>
<evidence type="ECO:0000313" key="4">
    <source>
        <dbReference type="Proteomes" id="UP000030185"/>
    </source>
</evidence>
<dbReference type="RefSeq" id="WP_045464995.1">
    <property type="nucleotide sequence ID" value="NZ_BBLT01000006.1"/>
</dbReference>
<dbReference type="AlphaFoldDB" id="A0A098LG22"/>
<feature type="domain" description="Urease accessory protein UreH-like transmembrane" evidence="2">
    <location>
        <begin position="4"/>
        <end position="203"/>
    </location>
</feature>
<dbReference type="PANTHER" id="PTHR42208">
    <property type="entry name" value="HEAVY METAL TRANSPORTER-RELATED"/>
    <property type="match status" value="1"/>
</dbReference>
<comment type="caution">
    <text evidence="3">The sequence shown here is derived from an EMBL/GenBank/DDBJ whole genome shotgun (WGS) entry which is preliminary data.</text>
</comment>
<keyword evidence="1" id="KW-0812">Transmembrane</keyword>
<sequence>MFYAAFIIGLVSSLHCLGMCGPLAFALPVRTTNKWNKLFKYLLYNFGRILTYASFGLVSGFVGEGFVAVGLQKVLSISAGILIIGTIIFIYNPIKIVLFNQLFNSLNQKVKAGFQKYFQKSSFTSLFILGILNGLLPCGVIYITLLSAIATGDSISGAIYMTLFGLGTMPMMLAVGLTGNLLRGKIKPVFFKIIPLIGCIVGVMLVMRGLNTKVSSNGEVRSCCHSQTCH</sequence>
<dbReference type="PANTHER" id="PTHR42208:SF1">
    <property type="entry name" value="HEAVY METAL TRANSPORTER"/>
    <property type="match status" value="1"/>
</dbReference>
<keyword evidence="1" id="KW-0472">Membrane</keyword>
<dbReference type="STRING" id="153721.MYP_3150"/>
<name>A0A098LG22_9BACT</name>
<feature type="transmembrane region" description="Helical" evidence="1">
    <location>
        <begin position="123"/>
        <end position="145"/>
    </location>
</feature>
<reference evidence="3 4" key="1">
    <citation type="submission" date="2014-09" db="EMBL/GenBank/DDBJ databases">
        <title>Sporocytophaga myxococcoides PG-01 genome sequencing.</title>
        <authorList>
            <person name="Liu L."/>
            <person name="Gao P.J."/>
            <person name="Chen G.J."/>
            <person name="Wang L.S."/>
        </authorList>
    </citation>
    <scope>NUCLEOTIDE SEQUENCE [LARGE SCALE GENOMIC DNA]</scope>
    <source>
        <strain evidence="3 4">PG-01</strain>
    </source>
</reference>
<evidence type="ECO:0000256" key="1">
    <source>
        <dbReference type="SAM" id="Phobius"/>
    </source>
</evidence>
<evidence type="ECO:0000259" key="2">
    <source>
        <dbReference type="Pfam" id="PF13386"/>
    </source>
</evidence>
<dbReference type="Proteomes" id="UP000030185">
    <property type="component" value="Unassembled WGS sequence"/>
</dbReference>
<accession>A0A098LG22</accession>
<dbReference type="eggNOG" id="COG2836">
    <property type="taxonomic scope" value="Bacteria"/>
</dbReference>
<feature type="transmembrane region" description="Helical" evidence="1">
    <location>
        <begin position="81"/>
        <end position="103"/>
    </location>
</feature>
<dbReference type="EMBL" id="BBLT01000006">
    <property type="protein sequence ID" value="GAL85921.1"/>
    <property type="molecule type" value="Genomic_DNA"/>
</dbReference>
<protein>
    <recommendedName>
        <fullName evidence="2">Urease accessory protein UreH-like transmembrane domain-containing protein</fullName>
    </recommendedName>
</protein>